<evidence type="ECO:0000259" key="7">
    <source>
        <dbReference type="PROSITE" id="PS51767"/>
    </source>
</evidence>
<proteinExistence type="inferred from homology"/>
<dbReference type="InterPro" id="IPR033121">
    <property type="entry name" value="PEPTIDASE_A1"/>
</dbReference>
<dbReference type="PANTHER" id="PTHR47966:SF51">
    <property type="entry name" value="BETA-SITE APP-CLEAVING ENZYME, ISOFORM A-RELATED"/>
    <property type="match status" value="1"/>
</dbReference>
<feature type="signal peptide" evidence="6">
    <location>
        <begin position="1"/>
        <end position="21"/>
    </location>
</feature>
<dbReference type="SUPFAM" id="SSF50630">
    <property type="entry name" value="Acid proteases"/>
    <property type="match status" value="1"/>
</dbReference>
<keyword evidence="9" id="KW-1185">Reference proteome</keyword>
<keyword evidence="3" id="KW-0645">Protease</keyword>
<feature type="transmembrane region" description="Helical" evidence="5">
    <location>
        <begin position="457"/>
        <end position="479"/>
    </location>
</feature>
<dbReference type="InterPro" id="IPR034164">
    <property type="entry name" value="Pepsin-like_dom"/>
</dbReference>
<keyword evidence="2 3" id="KW-0064">Aspartyl protease</keyword>
<dbReference type="PANTHER" id="PTHR47966">
    <property type="entry name" value="BETA-SITE APP-CLEAVING ENZYME, ISOFORM A-RELATED"/>
    <property type="match status" value="1"/>
</dbReference>
<evidence type="ECO:0000313" key="9">
    <source>
        <dbReference type="Proteomes" id="UP000636479"/>
    </source>
</evidence>
<dbReference type="Pfam" id="PF00026">
    <property type="entry name" value="Asp"/>
    <property type="match status" value="2"/>
</dbReference>
<feature type="compositionally biased region" description="Low complexity" evidence="4">
    <location>
        <begin position="504"/>
        <end position="519"/>
    </location>
</feature>
<dbReference type="PROSITE" id="PS51767">
    <property type="entry name" value="PEPTIDASE_A1"/>
    <property type="match status" value="1"/>
</dbReference>
<comment type="caution">
    <text evidence="8">The sequence shown here is derived from an EMBL/GenBank/DDBJ whole genome shotgun (WGS) entry which is preliminary data.</text>
</comment>
<keyword evidence="5" id="KW-0812">Transmembrane</keyword>
<dbReference type="OrthoDB" id="15189at2759"/>
<name>A0A8H6SFX1_9AGAR</name>
<dbReference type="Proteomes" id="UP000636479">
    <property type="component" value="Unassembled WGS sequence"/>
</dbReference>
<dbReference type="GO" id="GO:0006508">
    <property type="term" value="P:proteolysis"/>
    <property type="evidence" value="ECO:0007669"/>
    <property type="project" value="UniProtKB-KW"/>
</dbReference>
<feature type="chain" id="PRO_5034270956" evidence="6">
    <location>
        <begin position="22"/>
        <end position="550"/>
    </location>
</feature>
<dbReference type="InterPro" id="IPR001969">
    <property type="entry name" value="Aspartic_peptidase_AS"/>
</dbReference>
<dbReference type="InterPro" id="IPR021109">
    <property type="entry name" value="Peptidase_aspartic_dom_sf"/>
</dbReference>
<evidence type="ECO:0000256" key="4">
    <source>
        <dbReference type="SAM" id="MobiDB-lite"/>
    </source>
</evidence>
<evidence type="ECO:0000256" key="2">
    <source>
        <dbReference type="ARBA" id="ARBA00022750"/>
    </source>
</evidence>
<evidence type="ECO:0000256" key="3">
    <source>
        <dbReference type="RuleBase" id="RU000454"/>
    </source>
</evidence>
<sequence length="550" mass="58730">MLLKQPTPLLALALLADLSCATRVSFIGRRIPPELRGRVPRSTLSGSSPVDNSADLQYSTNITIGGAPFEVLIDTGSSDLWVAGTVASGTSTGKAATINYASGGASGPVQLASVGFAGYTIPKQAFIQVVPDKDHPVGQGLIGLGPSEGSVIHQAFEAAADEHTGHTVLDNIFLQNTATPNYITFLLGRLNDPSGSFRGDLTVGEVLTVQNNTNLSAILDAPKLKVTEVSLANSANQHFQVLLDPLGFIGPDGNPIPVVTQVSSTSNKKQATVIIDTGFSLPQVPAAVAKSLYSRFPDSSLVNDPAVGKIWYLPCTQEVNVTLKFGGIGYPVHPMDSSIDPKVFGLSPRKTAGGKNACLGLFQPVSFDTGKNPTFDMIFGMAFLRNVYTLIDFGDFIADSKDKKADPYIQFLSITNPAKAHADFVRTRLGGIDTTTSFAANDSNKKDNNSTDTNRTIYYLIAAGIVIGFALILLGVFIIRRRRSSKGSYKPLHLPGAAPGGGAPPMYQTQPMYQQTQPYGVHPPTYNPDRPYDPPTEHVPYHNPFEGPRR</sequence>
<accession>A0A8H6SFX1</accession>
<keyword evidence="5" id="KW-0472">Membrane</keyword>
<feature type="region of interest" description="Disordered" evidence="4">
    <location>
        <begin position="489"/>
        <end position="550"/>
    </location>
</feature>
<dbReference type="Gene3D" id="2.40.70.10">
    <property type="entry name" value="Acid Proteases"/>
    <property type="match status" value="2"/>
</dbReference>
<organism evidence="8 9">
    <name type="scientific">Mycena indigotica</name>
    <dbReference type="NCBI Taxonomy" id="2126181"/>
    <lineage>
        <taxon>Eukaryota</taxon>
        <taxon>Fungi</taxon>
        <taxon>Dikarya</taxon>
        <taxon>Basidiomycota</taxon>
        <taxon>Agaricomycotina</taxon>
        <taxon>Agaricomycetes</taxon>
        <taxon>Agaricomycetidae</taxon>
        <taxon>Agaricales</taxon>
        <taxon>Marasmiineae</taxon>
        <taxon>Mycenaceae</taxon>
        <taxon>Mycena</taxon>
    </lineage>
</organism>
<evidence type="ECO:0000313" key="8">
    <source>
        <dbReference type="EMBL" id="KAF7298776.1"/>
    </source>
</evidence>
<dbReference type="PRINTS" id="PR00792">
    <property type="entry name" value="PEPSIN"/>
</dbReference>
<evidence type="ECO:0000256" key="1">
    <source>
        <dbReference type="ARBA" id="ARBA00007447"/>
    </source>
</evidence>
<comment type="similarity">
    <text evidence="1 3">Belongs to the peptidase A1 family.</text>
</comment>
<dbReference type="EMBL" id="JACAZF010000007">
    <property type="protein sequence ID" value="KAF7298776.1"/>
    <property type="molecule type" value="Genomic_DNA"/>
</dbReference>
<protein>
    <submittedName>
        <fullName evidence="8">Peptidase A1 domain-containing protein</fullName>
    </submittedName>
</protein>
<reference evidence="8" key="1">
    <citation type="submission" date="2020-05" db="EMBL/GenBank/DDBJ databases">
        <title>Mycena genomes resolve the evolution of fungal bioluminescence.</title>
        <authorList>
            <person name="Tsai I.J."/>
        </authorList>
    </citation>
    <scope>NUCLEOTIDE SEQUENCE</scope>
    <source>
        <strain evidence="8">171206Taipei</strain>
    </source>
</reference>
<dbReference type="GO" id="GO:0004190">
    <property type="term" value="F:aspartic-type endopeptidase activity"/>
    <property type="evidence" value="ECO:0007669"/>
    <property type="project" value="UniProtKB-KW"/>
</dbReference>
<gene>
    <name evidence="8" type="ORF">MIND_00825200</name>
</gene>
<keyword evidence="5" id="KW-1133">Transmembrane helix</keyword>
<dbReference type="PROSITE" id="PS00141">
    <property type="entry name" value="ASP_PROTEASE"/>
    <property type="match status" value="1"/>
</dbReference>
<keyword evidence="3" id="KW-0378">Hydrolase</keyword>
<dbReference type="RefSeq" id="XP_037218164.1">
    <property type="nucleotide sequence ID" value="XM_037364922.1"/>
</dbReference>
<dbReference type="InterPro" id="IPR001461">
    <property type="entry name" value="Aspartic_peptidase_A1"/>
</dbReference>
<dbReference type="AlphaFoldDB" id="A0A8H6SFX1"/>
<evidence type="ECO:0000256" key="5">
    <source>
        <dbReference type="SAM" id="Phobius"/>
    </source>
</evidence>
<keyword evidence="6" id="KW-0732">Signal</keyword>
<feature type="domain" description="Peptidase A1" evidence="7">
    <location>
        <begin position="58"/>
        <end position="401"/>
    </location>
</feature>
<feature type="compositionally biased region" description="Basic and acidic residues" evidence="4">
    <location>
        <begin position="530"/>
        <end position="540"/>
    </location>
</feature>
<dbReference type="CDD" id="cd05471">
    <property type="entry name" value="pepsin_like"/>
    <property type="match status" value="1"/>
</dbReference>
<dbReference type="GeneID" id="59347438"/>
<evidence type="ECO:0000256" key="6">
    <source>
        <dbReference type="SAM" id="SignalP"/>
    </source>
</evidence>